<accession>A0ABY8ESE1</accession>
<evidence type="ECO:0000256" key="1">
    <source>
        <dbReference type="SAM" id="MobiDB-lite"/>
    </source>
</evidence>
<feature type="region of interest" description="Disordered" evidence="1">
    <location>
        <begin position="389"/>
        <end position="416"/>
    </location>
</feature>
<feature type="compositionally biased region" description="Low complexity" evidence="1">
    <location>
        <begin position="190"/>
        <end position="201"/>
    </location>
</feature>
<feature type="compositionally biased region" description="Low complexity" evidence="1">
    <location>
        <begin position="319"/>
        <end position="336"/>
    </location>
</feature>
<gene>
    <name evidence="2" type="ORF">GLX27_003074</name>
</gene>
<feature type="compositionally biased region" description="Low complexity" evidence="1">
    <location>
        <begin position="7"/>
        <end position="21"/>
    </location>
</feature>
<feature type="region of interest" description="Disordered" evidence="1">
    <location>
        <begin position="1"/>
        <end position="52"/>
    </location>
</feature>
<dbReference type="Proteomes" id="UP000818624">
    <property type="component" value="Chromosome 3"/>
</dbReference>
<feature type="compositionally biased region" description="Low complexity" evidence="1">
    <location>
        <begin position="519"/>
        <end position="545"/>
    </location>
</feature>
<reference evidence="2 3" key="1">
    <citation type="journal article" date="2020" name="Elife">
        <title>Loss of centromere function drives karyotype evolution in closely related Malassezia species.</title>
        <authorList>
            <person name="Sankaranarayanan S.R."/>
            <person name="Ianiri G."/>
            <person name="Coelho M.A."/>
            <person name="Reza M.H."/>
            <person name="Thimmappa B.C."/>
            <person name="Ganguly P."/>
            <person name="Vadnala R.N."/>
            <person name="Sun S."/>
            <person name="Siddharthan R."/>
            <person name="Tellgren-Roth C."/>
            <person name="Dawson T.L."/>
            <person name="Heitman J."/>
            <person name="Sanyal K."/>
        </authorList>
    </citation>
    <scope>NUCLEOTIDE SEQUENCE [LARGE SCALE GENOMIC DNA]</scope>
    <source>
        <strain evidence="2">CBS14141</strain>
    </source>
</reference>
<dbReference type="EMBL" id="CP046236">
    <property type="protein sequence ID" value="WFD48404.1"/>
    <property type="molecule type" value="Genomic_DNA"/>
</dbReference>
<feature type="region of interest" description="Disordered" evidence="1">
    <location>
        <begin position="562"/>
        <end position="619"/>
    </location>
</feature>
<sequence>MDPWASPWASDAGGAPDAALPEPEPARIVAPVGLADDEPWGAAAPHDLGASASAWDDAPAKVQAPADSPAPLGASTGLGALGADDIMSSVAHLSIAEPPPVSLDPGLTHLATDAAAIEENVWGGGDTIQTRIWHASTQGDSADDDAQSDTGSAHEAPDLGTHEARPSEPAPSQDAEAYPAPGADETYGRAPEPAAQEAQAPSADTPAAMPAPSAISRLGAAVSQWRRRAPEPKREPEPDPGWRRVTPPAPPSTNKLTSWLTRGSGSGTSTPTTSEAPSGGILRGWRRTPQTQSPNVSAPASPKPAPKPKEAARKPPMPQSAALSDLDLSWLDQTTSLPPPVRTSYDTTDDAFAVFEDAPGSGARYSDTGKYRGRQGMSYDEYVVDDEPAATHYGTHYDEEYDDDDDNDSGSGVSAHGNELFAPELAFQVPVHARASAPPPRIGPLVDRGGGERYASPGTTYDAAFDDLGAFTSAPTEPAPKPTNLARSGTSLLADVPPPPAPASRGRIAPLAPPPPPAKARAAASGPRASQPAAPSARATTGGSAMVGGAASVLASPAAGATSVLASPASGATSAAPRASALPSGAARAAPSSAARPSGAAASGGGALSSADLSFFETL</sequence>
<name>A0ABY8ESE1_MALFU</name>
<feature type="compositionally biased region" description="Basic and acidic residues" evidence="1">
    <location>
        <begin position="155"/>
        <end position="166"/>
    </location>
</feature>
<keyword evidence="3" id="KW-1185">Reference proteome</keyword>
<feature type="compositionally biased region" description="Low complexity" evidence="1">
    <location>
        <begin position="562"/>
        <end position="601"/>
    </location>
</feature>
<feature type="compositionally biased region" description="Low complexity" evidence="1">
    <location>
        <begin position="261"/>
        <end position="280"/>
    </location>
</feature>
<organism evidence="2 3">
    <name type="scientific">Malassezia furfur</name>
    <name type="common">Pityriasis versicolor infection agent</name>
    <name type="synonym">Pityrosporum furfur</name>
    <dbReference type="NCBI Taxonomy" id="55194"/>
    <lineage>
        <taxon>Eukaryota</taxon>
        <taxon>Fungi</taxon>
        <taxon>Dikarya</taxon>
        <taxon>Basidiomycota</taxon>
        <taxon>Ustilaginomycotina</taxon>
        <taxon>Malasseziomycetes</taxon>
        <taxon>Malasseziales</taxon>
        <taxon>Malasseziaceae</taxon>
        <taxon>Malassezia</taxon>
    </lineage>
</organism>
<protein>
    <submittedName>
        <fullName evidence="2">Uncharacterized protein</fullName>
    </submittedName>
</protein>
<feature type="compositionally biased region" description="Basic and acidic residues" evidence="1">
    <location>
        <begin position="228"/>
        <end position="242"/>
    </location>
</feature>
<proteinExistence type="predicted"/>
<feature type="region of interest" description="Disordered" evidence="1">
    <location>
        <begin position="435"/>
        <end position="545"/>
    </location>
</feature>
<evidence type="ECO:0000313" key="3">
    <source>
        <dbReference type="Proteomes" id="UP000818624"/>
    </source>
</evidence>
<feature type="compositionally biased region" description="Acidic residues" evidence="1">
    <location>
        <begin position="399"/>
        <end position="408"/>
    </location>
</feature>
<feature type="region of interest" description="Disordered" evidence="1">
    <location>
        <begin position="137"/>
        <end position="346"/>
    </location>
</feature>
<evidence type="ECO:0000313" key="2">
    <source>
        <dbReference type="EMBL" id="WFD48404.1"/>
    </source>
</evidence>